<dbReference type="Gene3D" id="3.40.50.300">
    <property type="entry name" value="P-loop containing nucleotide triphosphate hydrolases"/>
    <property type="match status" value="1"/>
</dbReference>
<dbReference type="Proteomes" id="UP000067683">
    <property type="component" value="Chromosome"/>
</dbReference>
<keyword evidence="3" id="KW-1185">Reference proteome</keyword>
<dbReference type="KEGG" id="prt:AUC31_11900"/>
<evidence type="ECO:0000313" key="3">
    <source>
        <dbReference type="Proteomes" id="UP000067683"/>
    </source>
</evidence>
<name>A0A0U2YMJ8_9BACL</name>
<gene>
    <name evidence="2" type="ORF">AUC31_11900</name>
</gene>
<evidence type="ECO:0000259" key="1">
    <source>
        <dbReference type="Pfam" id="PF00485"/>
    </source>
</evidence>
<feature type="domain" description="Phosphoribulokinase/uridine kinase" evidence="1">
    <location>
        <begin position="89"/>
        <end position="161"/>
    </location>
</feature>
<reference evidence="2" key="1">
    <citation type="submission" date="2016-01" db="EMBL/GenBank/DDBJ databases">
        <title>Complete genome of Planococcus rifietoensis type strain M8.</title>
        <authorList>
            <person name="See-Too W.S."/>
        </authorList>
    </citation>
    <scope>NUCLEOTIDE SEQUENCE [LARGE SCALE GENOMIC DNA]</scope>
    <source>
        <strain evidence="2">M8</strain>
    </source>
</reference>
<dbReference type="InterPro" id="IPR006083">
    <property type="entry name" value="PRK/URK"/>
</dbReference>
<accession>A0A0U2YMJ8</accession>
<evidence type="ECO:0000313" key="2">
    <source>
        <dbReference type="EMBL" id="ALS75850.1"/>
    </source>
</evidence>
<dbReference type="GO" id="GO:0016301">
    <property type="term" value="F:kinase activity"/>
    <property type="evidence" value="ECO:0007669"/>
    <property type="project" value="InterPro"/>
</dbReference>
<dbReference type="SUPFAM" id="SSF52540">
    <property type="entry name" value="P-loop containing nucleoside triphosphate hydrolases"/>
    <property type="match status" value="1"/>
</dbReference>
<dbReference type="InterPro" id="IPR027417">
    <property type="entry name" value="P-loop_NTPase"/>
</dbReference>
<dbReference type="AlphaFoldDB" id="A0A0U2YMJ8"/>
<dbReference type="RefSeq" id="WP_058382553.1">
    <property type="nucleotide sequence ID" value="NZ_CP013659.2"/>
</dbReference>
<sequence>MNNLNKPITIAIAGVSGGGKTALTTHLATHTNNAKALFFDDYDLDGPDDVLEWINRGANSHEWNLEPFVADFMELLKQPLEYIFLDYPFAYQHTQMKEFIDLAVFIETPLDLALARRVSRDFQNSSGEEIVAQVNHYASHGRRAYLNMIETIQPDSDLLVDGTLTIESLADHIMEKGGEYHRGRT</sequence>
<dbReference type="Pfam" id="PF00485">
    <property type="entry name" value="PRK"/>
    <property type="match status" value="1"/>
</dbReference>
<dbReference type="STRING" id="200991.AUC31_11900"/>
<proteinExistence type="predicted"/>
<dbReference type="OrthoDB" id="6291705at2"/>
<dbReference type="GO" id="GO:0005524">
    <property type="term" value="F:ATP binding"/>
    <property type="evidence" value="ECO:0007669"/>
    <property type="project" value="InterPro"/>
</dbReference>
<dbReference type="EMBL" id="CP013659">
    <property type="protein sequence ID" value="ALS75850.1"/>
    <property type="molecule type" value="Genomic_DNA"/>
</dbReference>
<dbReference type="NCBIfam" id="NF006085">
    <property type="entry name" value="PRK08233.1"/>
    <property type="match status" value="1"/>
</dbReference>
<organism evidence="2 3">
    <name type="scientific">Planococcus rifietoensis</name>
    <dbReference type="NCBI Taxonomy" id="200991"/>
    <lineage>
        <taxon>Bacteria</taxon>
        <taxon>Bacillati</taxon>
        <taxon>Bacillota</taxon>
        <taxon>Bacilli</taxon>
        <taxon>Bacillales</taxon>
        <taxon>Caryophanaceae</taxon>
        <taxon>Planococcus</taxon>
    </lineage>
</organism>
<protein>
    <recommendedName>
        <fullName evidence="1">Phosphoribulokinase/uridine kinase domain-containing protein</fullName>
    </recommendedName>
</protein>